<dbReference type="CDD" id="cd09872">
    <property type="entry name" value="PIN_Sll0205-like"/>
    <property type="match status" value="1"/>
</dbReference>
<dbReference type="Gene3D" id="3.40.50.1010">
    <property type="entry name" value="5'-nuclease"/>
    <property type="match status" value="1"/>
</dbReference>
<dbReference type="PANTHER" id="PTHR36173">
    <property type="entry name" value="RIBONUCLEASE VAPC16-RELATED"/>
    <property type="match status" value="1"/>
</dbReference>
<name>A0A378QL80_MORLA</name>
<evidence type="ECO:0000313" key="3">
    <source>
        <dbReference type="Proteomes" id="UP000254107"/>
    </source>
</evidence>
<proteinExistence type="predicted"/>
<dbReference type="RefSeq" id="WP_115248101.1">
    <property type="nucleotide sequence ID" value="NZ_UGQC01000001.1"/>
</dbReference>
<evidence type="ECO:0000313" key="2">
    <source>
        <dbReference type="EMBL" id="STZ01074.1"/>
    </source>
</evidence>
<dbReference type="GeneID" id="302270993"/>
<dbReference type="PANTHER" id="PTHR36173:SF2">
    <property type="entry name" value="RIBONUCLEASE VAPC16"/>
    <property type="match status" value="1"/>
</dbReference>
<dbReference type="Proteomes" id="UP000254107">
    <property type="component" value="Unassembled WGS sequence"/>
</dbReference>
<dbReference type="Pfam" id="PF01850">
    <property type="entry name" value="PIN"/>
    <property type="match status" value="1"/>
</dbReference>
<organism evidence="2 3">
    <name type="scientific">Moraxella lacunata</name>
    <dbReference type="NCBI Taxonomy" id="477"/>
    <lineage>
        <taxon>Bacteria</taxon>
        <taxon>Pseudomonadati</taxon>
        <taxon>Pseudomonadota</taxon>
        <taxon>Gammaproteobacteria</taxon>
        <taxon>Moraxellales</taxon>
        <taxon>Moraxellaceae</taxon>
        <taxon>Moraxella</taxon>
    </lineage>
</organism>
<dbReference type="InterPro" id="IPR052919">
    <property type="entry name" value="TA_system_RNase"/>
</dbReference>
<feature type="domain" description="PIN" evidence="1">
    <location>
        <begin position="5"/>
        <end position="125"/>
    </location>
</feature>
<dbReference type="InterPro" id="IPR029060">
    <property type="entry name" value="PIN-like_dom_sf"/>
</dbReference>
<dbReference type="AlphaFoldDB" id="A0A378QL80"/>
<accession>A0A378QL80</accession>
<dbReference type="EMBL" id="UGQC01000001">
    <property type="protein sequence ID" value="STZ01074.1"/>
    <property type="molecule type" value="Genomic_DNA"/>
</dbReference>
<dbReference type="SUPFAM" id="SSF88723">
    <property type="entry name" value="PIN domain-like"/>
    <property type="match status" value="1"/>
</dbReference>
<protein>
    <submittedName>
        <fullName evidence="2">PIN domain</fullName>
    </submittedName>
</protein>
<keyword evidence="3" id="KW-1185">Reference proteome</keyword>
<dbReference type="InterPro" id="IPR041705">
    <property type="entry name" value="PIN_Sll0205"/>
</dbReference>
<gene>
    <name evidence="2" type="ORF">NCTC7911_02490</name>
</gene>
<evidence type="ECO:0000259" key="1">
    <source>
        <dbReference type="Pfam" id="PF01850"/>
    </source>
</evidence>
<sequence length="134" mass="15969">MKNQYVIDTHIFLWLVFNPDKINDKIRRLLEDKNNQVFICNTSFWEISIKYNLGKLDLNGVSPKELPNIAIKMGIEIIQVNHDIMANFYQLPKVEKHKDPFDRIMIYYCIYHKLTLVSIDDKCNEYQKFGLDLI</sequence>
<reference evidence="2 3" key="1">
    <citation type="submission" date="2018-06" db="EMBL/GenBank/DDBJ databases">
        <authorList>
            <consortium name="Pathogen Informatics"/>
            <person name="Doyle S."/>
        </authorList>
    </citation>
    <scope>NUCLEOTIDE SEQUENCE [LARGE SCALE GENOMIC DNA]</scope>
    <source>
        <strain evidence="2 3">NCTC7911</strain>
    </source>
</reference>
<dbReference type="InterPro" id="IPR002716">
    <property type="entry name" value="PIN_dom"/>
</dbReference>